<proteinExistence type="predicted"/>
<organism evidence="1 2">
    <name type="scientific">Nephila pilipes</name>
    <name type="common">Giant wood spider</name>
    <name type="synonym">Nephila maculata</name>
    <dbReference type="NCBI Taxonomy" id="299642"/>
    <lineage>
        <taxon>Eukaryota</taxon>
        <taxon>Metazoa</taxon>
        <taxon>Ecdysozoa</taxon>
        <taxon>Arthropoda</taxon>
        <taxon>Chelicerata</taxon>
        <taxon>Arachnida</taxon>
        <taxon>Araneae</taxon>
        <taxon>Araneomorphae</taxon>
        <taxon>Entelegynae</taxon>
        <taxon>Araneoidea</taxon>
        <taxon>Nephilidae</taxon>
        <taxon>Nephila</taxon>
    </lineage>
</organism>
<dbReference type="EMBL" id="BMAW01040927">
    <property type="protein sequence ID" value="GFU61649.1"/>
    <property type="molecule type" value="Genomic_DNA"/>
</dbReference>
<keyword evidence="2" id="KW-1185">Reference proteome</keyword>
<dbReference type="Proteomes" id="UP000887013">
    <property type="component" value="Unassembled WGS sequence"/>
</dbReference>
<reference evidence="1" key="1">
    <citation type="submission" date="2020-08" db="EMBL/GenBank/DDBJ databases">
        <title>Multicomponent nature underlies the extraordinary mechanical properties of spider dragline silk.</title>
        <authorList>
            <person name="Kono N."/>
            <person name="Nakamura H."/>
            <person name="Mori M."/>
            <person name="Yoshida Y."/>
            <person name="Ohtoshi R."/>
            <person name="Malay A.D."/>
            <person name="Moran D.A.P."/>
            <person name="Tomita M."/>
            <person name="Numata K."/>
            <person name="Arakawa K."/>
        </authorList>
    </citation>
    <scope>NUCLEOTIDE SEQUENCE</scope>
</reference>
<name>A0A8X6QZX6_NEPPI</name>
<gene>
    <name evidence="1" type="ORF">NPIL_621971</name>
</gene>
<evidence type="ECO:0000313" key="1">
    <source>
        <dbReference type="EMBL" id="GFU61649.1"/>
    </source>
</evidence>
<accession>A0A8X6QZX6</accession>
<comment type="caution">
    <text evidence="1">The sequence shown here is derived from an EMBL/GenBank/DDBJ whole genome shotgun (WGS) entry which is preliminary data.</text>
</comment>
<protein>
    <submittedName>
        <fullName evidence="1">Uncharacterized protein</fullName>
    </submittedName>
</protein>
<sequence length="106" mass="12198">MSGCRRIIAQARNRNLRCERVIVSCVQHVGVSEVSPHKSIFFTFRATTNFPLALNLENGVHKPLFSDTRNSFPMDLSCFCFVIQEERFILNTFSSRIFVVKRPCIT</sequence>
<evidence type="ECO:0000313" key="2">
    <source>
        <dbReference type="Proteomes" id="UP000887013"/>
    </source>
</evidence>
<dbReference type="AlphaFoldDB" id="A0A8X6QZX6"/>